<feature type="domain" description="Reverse transcriptase" evidence="1">
    <location>
        <begin position="1"/>
        <end position="72"/>
    </location>
</feature>
<dbReference type="PROSITE" id="PS50878">
    <property type="entry name" value="RT_POL"/>
    <property type="match status" value="1"/>
</dbReference>
<evidence type="ECO:0000259" key="1">
    <source>
        <dbReference type="PROSITE" id="PS50878"/>
    </source>
</evidence>
<dbReference type="EMBL" id="GDRN01071896">
    <property type="protein sequence ID" value="JAI63627.1"/>
    <property type="molecule type" value="Transcribed_RNA"/>
</dbReference>
<accession>A0A0P4W501</accession>
<protein>
    <recommendedName>
        <fullName evidence="1">Reverse transcriptase domain-containing protein</fullName>
    </recommendedName>
</protein>
<dbReference type="Pfam" id="PF00078">
    <property type="entry name" value="RVT_1"/>
    <property type="match status" value="1"/>
</dbReference>
<reference evidence="2" key="1">
    <citation type="submission" date="2015-09" db="EMBL/GenBank/DDBJ databases">
        <title>Scylla olivacea transcriptome.</title>
        <authorList>
            <person name="Ikhwanuddin M."/>
        </authorList>
    </citation>
    <scope>NUCLEOTIDE SEQUENCE</scope>
</reference>
<organism evidence="2">
    <name type="scientific">Scylla olivacea</name>
    <name type="common">Orange mud crab</name>
    <name type="synonym">Cancer olivacea</name>
    <dbReference type="NCBI Taxonomy" id="85551"/>
    <lineage>
        <taxon>Eukaryota</taxon>
        <taxon>Metazoa</taxon>
        <taxon>Ecdysozoa</taxon>
        <taxon>Arthropoda</taxon>
        <taxon>Crustacea</taxon>
        <taxon>Multicrustacea</taxon>
        <taxon>Malacostraca</taxon>
        <taxon>Eumalacostraca</taxon>
        <taxon>Eucarida</taxon>
        <taxon>Decapoda</taxon>
        <taxon>Pleocyemata</taxon>
        <taxon>Brachyura</taxon>
        <taxon>Eubrachyura</taxon>
        <taxon>Portunoidea</taxon>
        <taxon>Portunidae</taxon>
        <taxon>Portuninae</taxon>
        <taxon>Scylla</taxon>
    </lineage>
</organism>
<dbReference type="InterPro" id="IPR000477">
    <property type="entry name" value="RT_dom"/>
</dbReference>
<name>A0A0P4W501_SCYOL</name>
<proteinExistence type="predicted"/>
<dbReference type="AlphaFoldDB" id="A0A0P4W501"/>
<evidence type="ECO:0000313" key="2">
    <source>
        <dbReference type="EMBL" id="JAI63627.1"/>
    </source>
</evidence>
<sequence length="121" mass="13297">MDGFLQWLHTLVLMDDTILLATTKCNMVRKIALLQDYCEEYGIRINQVKTTFFVIGGKEGDSEALMVIGLTVKHCQTCVYLGSVFTSDGSVSSAVIVHANEQAGELKQIIPSPDSNISKKD</sequence>